<evidence type="ECO:0000313" key="1">
    <source>
        <dbReference type="EMBL" id="SDS69053.1"/>
    </source>
</evidence>
<name>A0ABY0UHH5_9PSED</name>
<sequence length="111" mass="12590">MNGLPPVGTVCEAMLPSMKFQWAEAVVVWHHPDHEGSAVVVHGGGRLTGWSSTFRPIRTPEQIAAEEREKIAQNLFKVLNPGSKWHKCDDEVKDRYRHAIVDFGYRKQVEP</sequence>
<protein>
    <submittedName>
        <fullName evidence="1">Uncharacterized protein</fullName>
    </submittedName>
</protein>
<dbReference type="EMBL" id="LT629760">
    <property type="protein sequence ID" value="SDS69053.1"/>
    <property type="molecule type" value="Genomic_DNA"/>
</dbReference>
<dbReference type="Proteomes" id="UP000183126">
    <property type="component" value="Chromosome I"/>
</dbReference>
<reference evidence="1 2" key="1">
    <citation type="submission" date="2016-10" db="EMBL/GenBank/DDBJ databases">
        <authorList>
            <person name="Varghese N."/>
            <person name="Submissions S."/>
        </authorList>
    </citation>
    <scope>NUCLEOTIDE SEQUENCE [LARGE SCALE GENOMIC DNA]</scope>
    <source>
        <strain evidence="1 2">BS3111</strain>
    </source>
</reference>
<gene>
    <name evidence="1" type="ORF">SAMN04490205_3306</name>
</gene>
<dbReference type="RefSeq" id="WP_057008975.1">
    <property type="nucleotide sequence ID" value="NZ_JYLK01000011.1"/>
</dbReference>
<proteinExistence type="predicted"/>
<accession>A0ABY0UHH5</accession>
<organism evidence="1 2">
    <name type="scientific">Pseudomonas trivialis</name>
    <dbReference type="NCBI Taxonomy" id="200450"/>
    <lineage>
        <taxon>Bacteria</taxon>
        <taxon>Pseudomonadati</taxon>
        <taxon>Pseudomonadota</taxon>
        <taxon>Gammaproteobacteria</taxon>
        <taxon>Pseudomonadales</taxon>
        <taxon>Pseudomonadaceae</taxon>
        <taxon>Pseudomonas</taxon>
    </lineage>
</organism>
<evidence type="ECO:0000313" key="2">
    <source>
        <dbReference type="Proteomes" id="UP000183126"/>
    </source>
</evidence>
<keyword evidence="2" id="KW-1185">Reference proteome</keyword>